<organism evidence="2">
    <name type="scientific">Davidia involucrata</name>
    <name type="common">Dove tree</name>
    <dbReference type="NCBI Taxonomy" id="16924"/>
    <lineage>
        <taxon>Eukaryota</taxon>
        <taxon>Viridiplantae</taxon>
        <taxon>Streptophyta</taxon>
        <taxon>Embryophyta</taxon>
        <taxon>Tracheophyta</taxon>
        <taxon>Spermatophyta</taxon>
        <taxon>Magnoliopsida</taxon>
        <taxon>eudicotyledons</taxon>
        <taxon>Gunneridae</taxon>
        <taxon>Pentapetalae</taxon>
        <taxon>asterids</taxon>
        <taxon>Cornales</taxon>
        <taxon>Nyssaceae</taxon>
        <taxon>Davidia</taxon>
    </lineage>
</organism>
<protein>
    <recommendedName>
        <fullName evidence="1">Reverse transcriptase zinc-binding domain-containing protein</fullName>
    </recommendedName>
</protein>
<gene>
    <name evidence="2" type="ORF">Din_033566</name>
</gene>
<name>A0A5B7B681_DAVIN</name>
<dbReference type="Pfam" id="PF13966">
    <property type="entry name" value="zf-RVT"/>
    <property type="match status" value="1"/>
</dbReference>
<evidence type="ECO:0000259" key="1">
    <source>
        <dbReference type="Pfam" id="PF13966"/>
    </source>
</evidence>
<dbReference type="AlphaFoldDB" id="A0A5B7B681"/>
<sequence>MVCKRGLITKAKLKVWGILQCDTCVLCSQDSETCGHLFFKCPYVDEIWESLLHMADIWRSCGEWEAELTWMNTILKRNSLEETVLKFLFSATVYHCWEE</sequence>
<dbReference type="InterPro" id="IPR026960">
    <property type="entry name" value="RVT-Znf"/>
</dbReference>
<reference evidence="2" key="1">
    <citation type="submission" date="2019-08" db="EMBL/GenBank/DDBJ databases">
        <title>Reference gene set and small RNA set construction with multiple tissues from Davidia involucrata Baill.</title>
        <authorList>
            <person name="Yang H."/>
            <person name="Zhou C."/>
            <person name="Li G."/>
            <person name="Wang J."/>
            <person name="Gao P."/>
            <person name="Wang M."/>
            <person name="Wang R."/>
            <person name="Zhao Y."/>
        </authorList>
    </citation>
    <scope>NUCLEOTIDE SEQUENCE</scope>
    <source>
        <tissue evidence="2">Mixed with DoveR01_LX</tissue>
    </source>
</reference>
<accession>A0A5B7B681</accession>
<evidence type="ECO:0000313" key="2">
    <source>
        <dbReference type="EMBL" id="MPA64125.1"/>
    </source>
</evidence>
<proteinExistence type="predicted"/>
<feature type="domain" description="Reverse transcriptase zinc-binding" evidence="1">
    <location>
        <begin position="2"/>
        <end position="48"/>
    </location>
</feature>
<dbReference type="EMBL" id="GHES01033566">
    <property type="protein sequence ID" value="MPA64125.1"/>
    <property type="molecule type" value="Transcribed_RNA"/>
</dbReference>